<name>A0AAE5WWP0_9BRAD</name>
<dbReference type="InterPro" id="IPR004843">
    <property type="entry name" value="Calcineurin-like_PHP"/>
</dbReference>
<dbReference type="EMBL" id="RDQZ01000012">
    <property type="protein sequence ID" value="RXH12708.1"/>
    <property type="molecule type" value="Genomic_DNA"/>
</dbReference>
<dbReference type="GO" id="GO:0016787">
    <property type="term" value="F:hydrolase activity"/>
    <property type="evidence" value="ECO:0007669"/>
    <property type="project" value="UniProtKB-KW"/>
</dbReference>
<dbReference type="InterPro" id="IPR029052">
    <property type="entry name" value="Metallo-depent_PP-like"/>
</dbReference>
<dbReference type="GO" id="GO:0046872">
    <property type="term" value="F:metal ion binding"/>
    <property type="evidence" value="ECO:0007669"/>
    <property type="project" value="UniProtKB-KW"/>
</dbReference>
<evidence type="ECO:0000313" key="9">
    <source>
        <dbReference type="Proteomes" id="UP000290401"/>
    </source>
</evidence>
<keyword evidence="3" id="KW-0408">Iron</keyword>
<keyword evidence="1" id="KW-0479">Metal-binding</keyword>
<sequence length="586" mass="66933">MILTSGFTIVPKQHSQKKVNKQKKVNRAKNGVLGGSSREARSCISWLHISDWHQGLPDFDRSVLLQGMLEDIRARSSFDPELSDIDLVVFSGDVAFSGKTTEYTVAKTTLIDPIRKLVGERARFVFAPGNHDLERDKVSEIPPDWEKLLSSRAPERQKQLGDLLYDKKKSPMMLSPFQNFYRFSKENGWPYPDGDLVHSFILERGTSKLGIATVNTAVCCGRHAIRAKGEAADHPYWDYGTLAITERQLRDAILRLRHADFKILVMHHPLSWVHEDEQAVLEQLISSNFDLVLYGHEHLPRFSSVSGNFGDIKFVPAGSAYAGRSPINPRYTNAFNFGLLNCATGEGAIHHRRWMEERDCWAMDDRYWPDGVARFLIQKKLLSQNSKYIFHALRRFKPFHSKRAGRKAEITLKHRSLSLPEGDFIDATVRYKIELHPGPAELFEFRTTTNTRIENHPSKDIRDRAFSVIKMSPKPKTQKRDKTRNNRIAGTSQISPLTTVVEYQYRMLEMDNGVWYFALGRFIDQVKIFIEKAEGFEYEFQPIGGFPDLQPGPDGLLSFETIESEGGHLPGQGYMVQWYPATGKTK</sequence>
<dbReference type="PANTHER" id="PTHR42988">
    <property type="entry name" value="PHOSPHOHYDROLASE"/>
    <property type="match status" value="1"/>
</dbReference>
<dbReference type="AlphaFoldDB" id="A0AAE5WWP0"/>
<reference evidence="7 9" key="2">
    <citation type="submission" date="2018-10" db="EMBL/GenBank/DDBJ databases">
        <title>Bradyrhizobium sp. nov., effective nodules isolated from peanut in China.</title>
        <authorList>
            <person name="Li Y."/>
        </authorList>
    </citation>
    <scope>NUCLEOTIDE SEQUENCE [LARGE SCALE GENOMIC DNA]</scope>
    <source>
        <strain evidence="7 9">CCBAU 53426</strain>
    </source>
</reference>
<evidence type="ECO:0000256" key="3">
    <source>
        <dbReference type="ARBA" id="ARBA00023004"/>
    </source>
</evidence>
<dbReference type="Pfam" id="PF00149">
    <property type="entry name" value="Metallophos"/>
    <property type="match status" value="1"/>
</dbReference>
<evidence type="ECO:0000313" key="7">
    <source>
        <dbReference type="EMBL" id="RXH12708.1"/>
    </source>
</evidence>
<evidence type="ECO:0000259" key="5">
    <source>
        <dbReference type="Pfam" id="PF00149"/>
    </source>
</evidence>
<evidence type="ECO:0000313" key="6">
    <source>
        <dbReference type="EMBL" id="QAU44494.1"/>
    </source>
</evidence>
<proteinExistence type="inferred from homology"/>
<keyword evidence="2" id="KW-0378">Hydrolase</keyword>
<evidence type="ECO:0000256" key="4">
    <source>
        <dbReference type="ARBA" id="ARBA00025742"/>
    </source>
</evidence>
<dbReference type="PANTHER" id="PTHR42988:SF2">
    <property type="entry name" value="CYCLIC NUCLEOTIDE PHOSPHODIESTERASE CBUA0032-RELATED"/>
    <property type="match status" value="1"/>
</dbReference>
<dbReference type="Gene3D" id="3.60.21.10">
    <property type="match status" value="1"/>
</dbReference>
<keyword evidence="9" id="KW-1185">Reference proteome</keyword>
<evidence type="ECO:0000256" key="1">
    <source>
        <dbReference type="ARBA" id="ARBA00022723"/>
    </source>
</evidence>
<organism evidence="6 8">
    <name type="scientific">Bradyrhizobium guangzhouense</name>
    <dbReference type="NCBI Taxonomy" id="1325095"/>
    <lineage>
        <taxon>Bacteria</taxon>
        <taxon>Pseudomonadati</taxon>
        <taxon>Pseudomonadota</taxon>
        <taxon>Alphaproteobacteria</taxon>
        <taxon>Hyphomicrobiales</taxon>
        <taxon>Nitrobacteraceae</taxon>
        <taxon>Bradyrhizobium</taxon>
    </lineage>
</organism>
<feature type="domain" description="Calcineurin-like phosphoesterase" evidence="5">
    <location>
        <begin position="47"/>
        <end position="299"/>
    </location>
</feature>
<protein>
    <recommendedName>
        <fullName evidence="5">Calcineurin-like phosphoesterase domain-containing protein</fullName>
    </recommendedName>
</protein>
<comment type="similarity">
    <text evidence="4">Belongs to the cyclic nucleotide phosphodiesterase class-III family.</text>
</comment>
<evidence type="ECO:0000256" key="2">
    <source>
        <dbReference type="ARBA" id="ARBA00022801"/>
    </source>
</evidence>
<accession>A0AAE5WWP0</accession>
<dbReference type="Proteomes" id="UP000288972">
    <property type="component" value="Chromosome"/>
</dbReference>
<dbReference type="Proteomes" id="UP000290401">
    <property type="component" value="Unassembled WGS sequence"/>
</dbReference>
<gene>
    <name evidence="7" type="ORF">EAS56_17275</name>
    <name evidence="6" type="ORF">XH91_03415</name>
</gene>
<dbReference type="SUPFAM" id="SSF56300">
    <property type="entry name" value="Metallo-dependent phosphatases"/>
    <property type="match status" value="1"/>
</dbReference>
<evidence type="ECO:0000313" key="8">
    <source>
        <dbReference type="Proteomes" id="UP000288972"/>
    </source>
</evidence>
<dbReference type="EMBL" id="CP030053">
    <property type="protein sequence ID" value="QAU44494.1"/>
    <property type="molecule type" value="Genomic_DNA"/>
</dbReference>
<dbReference type="InterPro" id="IPR050884">
    <property type="entry name" value="CNP_phosphodiesterase-III"/>
</dbReference>
<dbReference type="KEGG" id="bgz:XH91_03415"/>
<reference evidence="6 8" key="1">
    <citation type="submission" date="2018-06" db="EMBL/GenBank/DDBJ databases">
        <title>Comparative genomics of rhizobia nodulating Arachis hypogaea in China.</title>
        <authorList>
            <person name="Li Y."/>
        </authorList>
    </citation>
    <scope>NUCLEOTIDE SEQUENCE [LARGE SCALE GENOMIC DNA]</scope>
    <source>
        <strain evidence="6 8">CCBAU 51670</strain>
    </source>
</reference>